<dbReference type="Proteomes" id="UP000002247">
    <property type="component" value="Chromosome"/>
</dbReference>
<evidence type="ECO:0000313" key="4">
    <source>
        <dbReference type="EMBL" id="ADG99405.1"/>
    </source>
</evidence>
<dbReference type="STRING" id="640132.Srot_2977"/>
<dbReference type="AlphaFoldDB" id="D6ZEC9"/>
<dbReference type="PANTHER" id="PTHR37938:SF1">
    <property type="entry name" value="BLL0215 PROTEIN"/>
    <property type="match status" value="1"/>
</dbReference>
<dbReference type="EMBL" id="CP001958">
    <property type="protein sequence ID" value="ADG99405.1"/>
    <property type="molecule type" value="Genomic_DNA"/>
</dbReference>
<evidence type="ECO:0000259" key="3">
    <source>
        <dbReference type="Pfam" id="PF03703"/>
    </source>
</evidence>
<reference evidence="4 5" key="1">
    <citation type="journal article" date="2010" name="Stand. Genomic Sci.">
        <title>Complete genome sequence of Segniliparus rotundus type strain (CDC 1076).</title>
        <authorList>
            <person name="Sikorski J."/>
            <person name="Lapidus A."/>
            <person name="Copeland A."/>
            <person name="Misra M."/>
            <person name="Glavina Del Rio T."/>
            <person name="Nolan M."/>
            <person name="Lucas S."/>
            <person name="Chen F."/>
            <person name="Tice H."/>
            <person name="Cheng J.F."/>
            <person name="Jando M."/>
            <person name="Schneider S."/>
            <person name="Bruce D."/>
            <person name="Goodwin L."/>
            <person name="Pitluck S."/>
            <person name="Liolios K."/>
            <person name="Mikhailova N."/>
            <person name="Pati A."/>
            <person name="Ivanova N."/>
            <person name="Mavromatis K."/>
            <person name="Chen A."/>
            <person name="Palaniappan K."/>
            <person name="Chertkov O."/>
            <person name="Land M."/>
            <person name="Hauser L."/>
            <person name="Chang Y.J."/>
            <person name="Jeffries C.D."/>
            <person name="Brettin T."/>
            <person name="Detter J.C."/>
            <person name="Han C."/>
            <person name="Rohde M."/>
            <person name="Goker M."/>
            <person name="Bristow J."/>
            <person name="Eisen J.A."/>
            <person name="Markowitz V."/>
            <person name="Hugenholtz P."/>
            <person name="Kyrpides N.C."/>
            <person name="Klenk H.P."/>
        </authorList>
    </citation>
    <scope>NUCLEOTIDE SEQUENCE [LARGE SCALE GENOMIC DNA]</scope>
    <source>
        <strain evidence="5">ATCC BAA-972 / CDC 1076 / CIP 108378 / DSM 44985 / JCM 13578</strain>
    </source>
</reference>
<feature type="compositionally biased region" description="Pro residues" evidence="1">
    <location>
        <begin position="178"/>
        <end position="194"/>
    </location>
</feature>
<feature type="region of interest" description="Disordered" evidence="1">
    <location>
        <begin position="172"/>
        <end position="235"/>
    </location>
</feature>
<keyword evidence="2" id="KW-0812">Transmembrane</keyword>
<protein>
    <submittedName>
        <fullName evidence="4">Membrane-flanked domain protein</fullName>
    </submittedName>
</protein>
<feature type="transmembrane region" description="Helical" evidence="2">
    <location>
        <begin position="32"/>
        <end position="52"/>
    </location>
</feature>
<dbReference type="OrthoDB" id="4350422at2"/>
<dbReference type="RefSeq" id="WP_013139852.1">
    <property type="nucleotide sequence ID" value="NC_014168.1"/>
</dbReference>
<gene>
    <name evidence="4" type="ordered locus">Srot_2977</name>
</gene>
<proteinExistence type="predicted"/>
<dbReference type="KEGG" id="srt:Srot_2977"/>
<sequence>MASEADFIAGAREDWLASGERVVVEAKPHWKFFAGFAVVGLVLGVALAGLGFEHAAQYAHAAAKVAARHKRHGLVLEVVGAAVFLLFLLVGFARWRATRYWITDQRAVVQRGWIVRSKVDVPLGKVNALRLRQGIGDRVFGLGALVVRHGSLRPLTMRCVRDPHEARLRVHEGQRAAPLPPVGPRFASPPPQHAGPPFGATSPFATPPPPAAPAAPVGRFGGDGPPIPPWAKDED</sequence>
<dbReference type="eggNOG" id="COG3428">
    <property type="taxonomic scope" value="Bacteria"/>
</dbReference>
<feature type="domain" description="YdbS-like PH" evidence="3">
    <location>
        <begin position="95"/>
        <end position="167"/>
    </location>
</feature>
<feature type="transmembrane region" description="Helical" evidence="2">
    <location>
        <begin position="73"/>
        <end position="95"/>
    </location>
</feature>
<evidence type="ECO:0000256" key="1">
    <source>
        <dbReference type="SAM" id="MobiDB-lite"/>
    </source>
</evidence>
<organism evidence="4 5">
    <name type="scientific">Segniliparus rotundus (strain ATCC BAA-972 / CDC 1076 / CIP 108378 / DSM 44985 / JCM 13578)</name>
    <dbReference type="NCBI Taxonomy" id="640132"/>
    <lineage>
        <taxon>Bacteria</taxon>
        <taxon>Bacillati</taxon>
        <taxon>Actinomycetota</taxon>
        <taxon>Actinomycetes</taxon>
        <taxon>Mycobacteriales</taxon>
        <taxon>Segniliparaceae</taxon>
        <taxon>Segniliparus</taxon>
    </lineage>
</organism>
<keyword evidence="2" id="KW-0472">Membrane</keyword>
<dbReference type="PANTHER" id="PTHR37938">
    <property type="entry name" value="BLL0215 PROTEIN"/>
    <property type="match status" value="1"/>
</dbReference>
<dbReference type="Pfam" id="PF03703">
    <property type="entry name" value="bPH_2"/>
    <property type="match status" value="1"/>
</dbReference>
<name>D6ZEC9_SEGRD</name>
<evidence type="ECO:0000256" key="2">
    <source>
        <dbReference type="SAM" id="Phobius"/>
    </source>
</evidence>
<evidence type="ECO:0000313" key="5">
    <source>
        <dbReference type="Proteomes" id="UP000002247"/>
    </source>
</evidence>
<dbReference type="InterPro" id="IPR005182">
    <property type="entry name" value="YdbS-like_PH"/>
</dbReference>
<keyword evidence="2" id="KW-1133">Transmembrane helix</keyword>
<accession>D6ZEC9</accession>
<dbReference type="HOGENOM" id="CLU_1110790_0_0_11"/>
<keyword evidence="5" id="KW-1185">Reference proteome</keyword>